<protein>
    <recommendedName>
        <fullName evidence="1">Putative Se/S carrier protein-like domain-containing protein</fullName>
    </recommendedName>
</protein>
<sequence>MNNIYLVTFNSTHYAIRSEKVLKELNLPITIIPTPREISSSCGLSIKFEEKLLEDIKNNLEKNDIEYYGIFKITKTEDGKKETRKLY</sequence>
<proteinExistence type="predicted"/>
<dbReference type="Proteomes" id="UP000242497">
    <property type="component" value="Unassembled WGS sequence"/>
</dbReference>
<dbReference type="EMBL" id="FRAE01000029">
    <property type="protein sequence ID" value="SHK04560.1"/>
    <property type="molecule type" value="Genomic_DNA"/>
</dbReference>
<accession>A0A1M6P9I7</accession>
<evidence type="ECO:0000259" key="1">
    <source>
        <dbReference type="Pfam" id="PF11823"/>
    </source>
</evidence>
<evidence type="ECO:0000313" key="2">
    <source>
        <dbReference type="EMBL" id="SHK04560.1"/>
    </source>
</evidence>
<feature type="domain" description="Putative Se/S carrier protein-like" evidence="1">
    <location>
        <begin position="5"/>
        <end position="71"/>
    </location>
</feature>
<evidence type="ECO:0000313" key="3">
    <source>
        <dbReference type="Proteomes" id="UP000242497"/>
    </source>
</evidence>
<dbReference type="OrthoDB" id="3192849at2"/>
<dbReference type="RefSeq" id="WP_072888735.1">
    <property type="nucleotide sequence ID" value="NZ_FRAE01000029.1"/>
</dbReference>
<dbReference type="Pfam" id="PF11823">
    <property type="entry name" value="Se_S_carrier"/>
    <property type="match status" value="1"/>
</dbReference>
<gene>
    <name evidence="2" type="ORF">SAMN02744037_01498</name>
</gene>
<dbReference type="AlphaFoldDB" id="A0A1M6P9I7"/>
<name>A0A1M6P9I7_9FIRM</name>
<dbReference type="InterPro" id="IPR021778">
    <property type="entry name" value="Se/S_carrier-like"/>
</dbReference>
<dbReference type="STRING" id="1123349.SAMN02744037_01498"/>
<organism evidence="2 3">
    <name type="scientific">Tepidibacter formicigenes DSM 15518</name>
    <dbReference type="NCBI Taxonomy" id="1123349"/>
    <lineage>
        <taxon>Bacteria</taxon>
        <taxon>Bacillati</taxon>
        <taxon>Bacillota</taxon>
        <taxon>Clostridia</taxon>
        <taxon>Peptostreptococcales</taxon>
        <taxon>Peptostreptococcaceae</taxon>
        <taxon>Tepidibacter</taxon>
    </lineage>
</organism>
<reference evidence="3" key="1">
    <citation type="submission" date="2016-11" db="EMBL/GenBank/DDBJ databases">
        <authorList>
            <person name="Varghese N."/>
            <person name="Submissions S."/>
        </authorList>
    </citation>
    <scope>NUCLEOTIDE SEQUENCE [LARGE SCALE GENOMIC DNA]</scope>
    <source>
        <strain evidence="3">DSM 15518</strain>
    </source>
</reference>
<keyword evidence="3" id="KW-1185">Reference proteome</keyword>